<feature type="transmembrane region" description="Helical" evidence="14">
    <location>
        <begin position="1232"/>
        <end position="1255"/>
    </location>
</feature>
<dbReference type="PANTHER" id="PTHR22625:SF44">
    <property type="entry name" value="PLEXIN-B"/>
    <property type="match status" value="1"/>
</dbReference>
<comment type="subcellular location">
    <subcellularLocation>
        <location evidence="1">Cell membrane</location>
        <topology evidence="1">Single-pass type I membrane protein</topology>
    </subcellularLocation>
</comment>
<dbReference type="Gene3D" id="2.60.40.10">
    <property type="entry name" value="Immunoglobulins"/>
    <property type="match status" value="5"/>
</dbReference>
<evidence type="ECO:0000256" key="9">
    <source>
        <dbReference type="ARBA" id="ARBA00023157"/>
    </source>
</evidence>
<dbReference type="GO" id="GO:0005886">
    <property type="term" value="C:plasma membrane"/>
    <property type="evidence" value="ECO:0007669"/>
    <property type="project" value="UniProtKB-SubCell"/>
</dbReference>
<feature type="transmembrane region" description="Helical" evidence="14">
    <location>
        <begin position="1201"/>
        <end position="1220"/>
    </location>
</feature>
<dbReference type="InterPro" id="IPR008936">
    <property type="entry name" value="Rho_GTPase_activation_prot"/>
</dbReference>
<name>A0AA36BG26_OCTVU</name>
<dbReference type="Pfam" id="PF13768">
    <property type="entry name" value="VWA_3"/>
    <property type="match status" value="1"/>
</dbReference>
<evidence type="ECO:0000259" key="17">
    <source>
        <dbReference type="PROSITE" id="PS51004"/>
    </source>
</evidence>
<feature type="domain" description="Sema" evidence="17">
    <location>
        <begin position="1"/>
        <end position="462"/>
    </location>
</feature>
<dbReference type="Pfam" id="PF01403">
    <property type="entry name" value="Sema"/>
    <property type="match status" value="1"/>
</dbReference>
<dbReference type="InterPro" id="IPR041019">
    <property type="entry name" value="TIG1_plexin"/>
</dbReference>
<dbReference type="Gene3D" id="1.10.506.10">
    <property type="entry name" value="GTPase Activation - p120gap, domain 1"/>
    <property type="match status" value="1"/>
</dbReference>
<feature type="signal peptide" evidence="15">
    <location>
        <begin position="1"/>
        <end position="24"/>
    </location>
</feature>
<dbReference type="InterPro" id="IPR001627">
    <property type="entry name" value="Semap_dom"/>
</dbReference>
<evidence type="ECO:0000256" key="7">
    <source>
        <dbReference type="ARBA" id="ARBA00022989"/>
    </source>
</evidence>
<dbReference type="SUPFAM" id="SSF103575">
    <property type="entry name" value="Plexin repeat"/>
    <property type="match status" value="1"/>
</dbReference>
<dbReference type="SUPFAM" id="SSF81296">
    <property type="entry name" value="E set domains"/>
    <property type="match status" value="3"/>
</dbReference>
<sequence length="2617" mass="297273">MPSTYKMLHLWTAVFLLCWIKVSSVTLVSQNFSNPLNHMVINTRDGFLYIGAMNRIYQLDLSLNMTEETITGPKNDNPKCALPVRETQCGMKLSLTNNYNKVLLLNQENKLISCGSIFQGSCHVRNLQNISISTDINQPMAANQRNASTVAFITHKSGILYLATSYTRSDLLEDISIWRVFHKKNWKKLASIRYSDKFRKNVDLQYITGFSDSDYSYFLTVHSTDNFNESKIIQFCENDTDLNSFVDAPLHCHGKHGNYSILRAASIIHTTYSKYHFQKGLNKQNITLLMGVFSSATSRHSALCLFDMESVRQKILENIRQCFDGNRHQMNYPYFQGDYCVTAIKQDKQMTPEQYMCNIEPLPVYAKVIGHLPVESKAVLTFSNETLTSVAMTKSTSHIVVLAGTSNGHLKKIVLKNRTHARQYSKNIVLDEGNPVLADMQLDNNSEYIFVMTTEKVHKVKIQDCESRKSCQKCLADEDPFCGWCFLEDRCTFKSQCGKNFDQNQKERWLSGPANKCISIFDITPQSVSVTSVKKLILEMSTQLPNESTYHCVFIQLNTTTPASIHRRYVHCETPNIIKGGYTLGETSSLTVTLALHSSETAKMFVRKNFTFYDCSAFKWCTKCANSEFNCKWCIYDNKCFHSSNKNCSKNKTIYAKLSSEFPKSAQNCPRVDQPKKTLFHEGLPANFTIHGHNLPQRPNRYYCLFKYGDTKHKNKAISVNYRQISCTVPKEKLNKIDSKAIFNVSVSVIWEERTIESENGPEPLKIEFYRCDRVGADCGQCLSTYWRYPSMKCVWCSTGCENEVECSGKIMDSCPAPKITCVYPMSSPVRGGTNVTIEGQNLGIRFEDVKNVTLDGNACEPIKSQYKVSKRIVCKAGHSSSSQESQGYVKVKINDSWTSSTKYFFYKDPQVLKIIPNIGPMSGGSLITIMGRHLNTGMNIVAKIGSFDCHIQSRTVSTGSCGDQITNITSCEEKRCICKTSKNTRNTTKPLDFTMMFDDHRCNHKNFFRYLTDPVISRIHPLKSISSGGMNLTVTGQNFHAVKYPKMYISSGSTQLNKTKYENCVVLNNTTMICPTPPCPISLNHHITRRAVRSHQEQLAFLMDDVQTVQNLNRTHTSTKSVLHYFRDPVINPFSGIDRIKRLKAEVLIIDGKNLNLAARESDVIVRIGNERCNITTLSIHQLVCRPPAVQPPGEEGKDISLPAVVVIIGYKQFNVGYLEYDTGMSLPMNIIIGIATAGFIVVILISLTMITYWRKSTQAERRYKKMQIQLDNLESNVRNECKQAFAELQTDVTDLTSDLLPSGFPVWDYSQYTFKVLFPGVSDHPILHPHTERMAGRSPGMVFMETGLQQFHHLLNNKYFLLTFIRTLECQKGFSIRDKVNVASLLLIIYQNNMEYATDILKALLDELVEKSVASRHPKLMLRRTESVVEKLLTNWLSICLYKYLKEHAGPALFKLYKAIKLQVEKGPVDFVTGDARYSLSEDRLLREKIEPKTLSLSVEHSREIIQCKVLDCDTITQAKEKMVEALYKNTSYSQRPPVHDLDLEWYQDSNSHVTLQDEDSTTLYKDGWRKLNTLSHYKVSDGDNVALVRRQQSIKTINGNLDNSISSDSSSVPIMRIDSDSGTKIWHLVKLNDDVQVKDDSMKMISEIFLTRLLSTKGTLQKFVDDLFKTILTVDNALPPVVKYLFDYLDEAALQYNITDAEVVHTWKSNSLPLRFWVNIIKNPDFVYDINKPHIVDSCLSVIAQTFMDSCSTTEHRLGKDSPSNKLLYAKDIPNYKKLVERYYNDILEMPPVSDQDMNSYLTEVSQMPTGMFYVPSALVELYNYISKYNKEQRTLNLSTRHISPFTSLNSTFIANMNRLMVFGIICENKTKVSLLYATHTISINGFTSHVNIEAEYINESQHKTEAKFVFPVEEDSAVYKFEAKIGDVHLVAKSKDKDVAKKEYKEAVDKGQSAILLRETSTSGDIFEYSLGNIPANEKILLQICLVSELSCEVDGAVKFHMPFVLNPRYGLKPADENYQNAPKPKEFSFNASVNWNSQIKDIKSEHPVKVEYQDNKCHATVRMAKEFSFEKDLLLQVYYEDVEKPQVILEKGDENSKGMFSKDIMMINVFPKLPQVKQSAANDYIFVIDRSGSMSGEKIEAAKDTLLLFLKSLPLDCSFNVISFNNDFEFLFKEGSREYSEDSLNEALKFQKNLYASGGTEILDALKSLSDKKPFQNFHRQVFLITDGEVYNTNDVIQLVKSQVNNTRYFTIGIGSGASTELVKGIARAGKGQAEFVMTNDNLKAKVMRLLKLSMQPFVSSVCLSAKHGENNKELSFISVPERLPCIFSEEKLILYLVLHETETSCKNVKLNLCGKIGESDFSLDFEARLFRQNDKEMTIHRLCVKRKIQELELNEDLGKGDEIKSEIVNLGTVANLVSKYTSFIGLKKLIPECKPMSQRASCSVPGSPPPQYLEEEFECISFDSVDSSTDFVDSGFDFVDSRCLSWAFRRSLNVSDVESFMSSKTTNEDILTCLVDLQAFSGFWNLDDQLAQALNISLKDLNDENPSVSDKVWATALVVAVLREKLASQHCEWEFIEKKAIVWLESQNIQPLYSEKLLEKATNFIKNKMVA</sequence>
<dbReference type="Pfam" id="PF01437">
    <property type="entry name" value="PSI"/>
    <property type="match status" value="1"/>
</dbReference>
<comment type="similarity">
    <text evidence="2">Belongs to the plexin family.</text>
</comment>
<dbReference type="InterPro" id="IPR016201">
    <property type="entry name" value="PSI"/>
</dbReference>
<dbReference type="InterPro" id="IPR015943">
    <property type="entry name" value="WD40/YVTN_repeat-like_dom_sf"/>
</dbReference>
<evidence type="ECO:0000256" key="10">
    <source>
        <dbReference type="ARBA" id="ARBA00023170"/>
    </source>
</evidence>
<dbReference type="Gene3D" id="3.10.20.90">
    <property type="entry name" value="Phosphatidylinositol 3-kinase Catalytic Subunit, Chain A, domain 1"/>
    <property type="match status" value="1"/>
</dbReference>
<evidence type="ECO:0000256" key="11">
    <source>
        <dbReference type="ARBA" id="ARBA00023180"/>
    </source>
</evidence>
<evidence type="ECO:0000259" key="16">
    <source>
        <dbReference type="PROSITE" id="PS50234"/>
    </source>
</evidence>
<dbReference type="Pfam" id="PF20170">
    <property type="entry name" value="Plexin_RBD"/>
    <property type="match status" value="1"/>
</dbReference>
<evidence type="ECO:0000256" key="2">
    <source>
        <dbReference type="ARBA" id="ARBA00010297"/>
    </source>
</evidence>
<dbReference type="SUPFAM" id="SSF101912">
    <property type="entry name" value="Sema domain"/>
    <property type="match status" value="1"/>
</dbReference>
<dbReference type="Gene3D" id="3.40.50.410">
    <property type="entry name" value="von Willebrand factor, type A domain"/>
    <property type="match status" value="1"/>
</dbReference>
<dbReference type="InterPro" id="IPR014756">
    <property type="entry name" value="Ig_E-set"/>
</dbReference>
<dbReference type="GO" id="GO:0007162">
    <property type="term" value="P:negative regulation of cell adhesion"/>
    <property type="evidence" value="ECO:0007669"/>
    <property type="project" value="TreeGrafter"/>
</dbReference>
<keyword evidence="3" id="KW-1003">Cell membrane</keyword>
<dbReference type="Gene3D" id="2.130.10.10">
    <property type="entry name" value="YVTN repeat-like/Quinoprotein amine dehydrogenase"/>
    <property type="match status" value="1"/>
</dbReference>
<keyword evidence="5 15" id="KW-0732">Signal</keyword>
<comment type="caution">
    <text evidence="12">Lacks conserved residue(s) required for the propagation of feature annotation.</text>
</comment>
<keyword evidence="8 14" id="KW-0472">Membrane</keyword>
<dbReference type="GO" id="GO:0030334">
    <property type="term" value="P:regulation of cell migration"/>
    <property type="evidence" value="ECO:0007669"/>
    <property type="project" value="TreeGrafter"/>
</dbReference>
<dbReference type="SMART" id="SM00423">
    <property type="entry name" value="PSI"/>
    <property type="match status" value="3"/>
</dbReference>
<accession>A0AA36BG26</accession>
<dbReference type="InterPro" id="IPR013694">
    <property type="entry name" value="VIT"/>
</dbReference>
<dbReference type="CDD" id="cd00603">
    <property type="entry name" value="IPT_PCSR"/>
    <property type="match status" value="1"/>
</dbReference>
<keyword evidence="4 14" id="KW-0812">Transmembrane</keyword>
<dbReference type="InterPro" id="IPR002165">
    <property type="entry name" value="Plexin_repeat"/>
</dbReference>
<dbReference type="PROSITE" id="PS50234">
    <property type="entry name" value="VWFA"/>
    <property type="match status" value="1"/>
</dbReference>
<feature type="domain" description="VWFA" evidence="16">
    <location>
        <begin position="2128"/>
        <end position="2307"/>
    </location>
</feature>
<evidence type="ECO:0000313" key="20">
    <source>
        <dbReference type="Proteomes" id="UP001162480"/>
    </source>
</evidence>
<dbReference type="InterPro" id="IPR002909">
    <property type="entry name" value="IPT_dom"/>
</dbReference>
<dbReference type="GO" id="GO:0017154">
    <property type="term" value="F:semaphorin receptor activity"/>
    <property type="evidence" value="ECO:0007669"/>
    <property type="project" value="InterPro"/>
</dbReference>
<dbReference type="Proteomes" id="UP001162480">
    <property type="component" value="Chromosome 15"/>
</dbReference>
<dbReference type="InterPro" id="IPR013548">
    <property type="entry name" value="Plexin_cytoplasmic_RasGAP_dom"/>
</dbReference>
<protein>
    <submittedName>
        <fullName evidence="19">Plexin-B-like isoform X1</fullName>
    </submittedName>
</protein>
<dbReference type="SMART" id="SM00609">
    <property type="entry name" value="VIT"/>
    <property type="match status" value="1"/>
</dbReference>
<keyword evidence="9" id="KW-1015">Disulfide bond</keyword>
<keyword evidence="11" id="KW-0325">Glycoprotein</keyword>
<dbReference type="InterPro" id="IPR031148">
    <property type="entry name" value="Plexin"/>
</dbReference>
<evidence type="ECO:0000256" key="4">
    <source>
        <dbReference type="ARBA" id="ARBA00022692"/>
    </source>
</evidence>
<keyword evidence="7 14" id="KW-1133">Transmembrane helix</keyword>
<evidence type="ECO:0000256" key="13">
    <source>
        <dbReference type="SAM" id="Coils"/>
    </source>
</evidence>
<dbReference type="InterPro" id="IPR046800">
    <property type="entry name" value="Plexin_RBD"/>
</dbReference>
<dbReference type="SMART" id="SM00630">
    <property type="entry name" value="Sema"/>
    <property type="match status" value="1"/>
</dbReference>
<dbReference type="InterPro" id="IPR002035">
    <property type="entry name" value="VWF_A"/>
</dbReference>
<gene>
    <name evidence="19" type="ORF">OCTVUL_1B010493</name>
</gene>
<dbReference type="SMART" id="SM00327">
    <property type="entry name" value="VWA"/>
    <property type="match status" value="1"/>
</dbReference>
<evidence type="ECO:0000256" key="15">
    <source>
        <dbReference type="SAM" id="SignalP"/>
    </source>
</evidence>
<dbReference type="SMART" id="SM00429">
    <property type="entry name" value="IPT"/>
    <property type="match status" value="4"/>
</dbReference>
<keyword evidence="6" id="KW-0677">Repeat</keyword>
<evidence type="ECO:0000256" key="12">
    <source>
        <dbReference type="PROSITE-ProRule" id="PRU00352"/>
    </source>
</evidence>
<dbReference type="InterPro" id="IPR036465">
    <property type="entry name" value="vWFA_dom_sf"/>
</dbReference>
<dbReference type="CDD" id="cd11236">
    <property type="entry name" value="Sema_plexin_like"/>
    <property type="match status" value="1"/>
</dbReference>
<evidence type="ECO:0000256" key="1">
    <source>
        <dbReference type="ARBA" id="ARBA00004251"/>
    </source>
</evidence>
<dbReference type="SUPFAM" id="SSF48350">
    <property type="entry name" value="GTPase activation domain, GAP"/>
    <property type="match status" value="1"/>
</dbReference>
<dbReference type="InterPro" id="IPR013783">
    <property type="entry name" value="Ig-like_fold"/>
</dbReference>
<evidence type="ECO:0000259" key="18">
    <source>
        <dbReference type="PROSITE" id="PS51468"/>
    </source>
</evidence>
<dbReference type="InterPro" id="IPR036352">
    <property type="entry name" value="Semap_dom_sf"/>
</dbReference>
<dbReference type="Pfam" id="PF01833">
    <property type="entry name" value="TIG"/>
    <property type="match status" value="4"/>
</dbReference>
<feature type="coiled-coil region" evidence="13">
    <location>
        <begin position="1258"/>
        <end position="1285"/>
    </location>
</feature>
<dbReference type="Pfam" id="PF17960">
    <property type="entry name" value="TIG_plexin"/>
    <property type="match status" value="1"/>
</dbReference>
<proteinExistence type="inferred from homology"/>
<dbReference type="GO" id="GO:0050772">
    <property type="term" value="P:positive regulation of axonogenesis"/>
    <property type="evidence" value="ECO:0007669"/>
    <property type="project" value="TreeGrafter"/>
</dbReference>
<evidence type="ECO:0000313" key="19">
    <source>
        <dbReference type="EMBL" id="CAI9733728.1"/>
    </source>
</evidence>
<evidence type="ECO:0000256" key="8">
    <source>
        <dbReference type="ARBA" id="ARBA00023136"/>
    </source>
</evidence>
<feature type="chain" id="PRO_5041206636" evidence="15">
    <location>
        <begin position="25"/>
        <end position="2617"/>
    </location>
</feature>
<evidence type="ECO:0000256" key="5">
    <source>
        <dbReference type="ARBA" id="ARBA00022729"/>
    </source>
</evidence>
<dbReference type="GO" id="GO:0002116">
    <property type="term" value="C:semaphorin receptor complex"/>
    <property type="evidence" value="ECO:0007669"/>
    <property type="project" value="TreeGrafter"/>
</dbReference>
<dbReference type="Pfam" id="PF08337">
    <property type="entry name" value="Plexin_cytopl"/>
    <property type="match status" value="1"/>
</dbReference>
<dbReference type="EMBL" id="OX597828">
    <property type="protein sequence ID" value="CAI9733728.1"/>
    <property type="molecule type" value="Genomic_DNA"/>
</dbReference>
<organism evidence="19 20">
    <name type="scientific">Octopus vulgaris</name>
    <name type="common">Common octopus</name>
    <dbReference type="NCBI Taxonomy" id="6645"/>
    <lineage>
        <taxon>Eukaryota</taxon>
        <taxon>Metazoa</taxon>
        <taxon>Spiralia</taxon>
        <taxon>Lophotrochozoa</taxon>
        <taxon>Mollusca</taxon>
        <taxon>Cephalopoda</taxon>
        <taxon>Coleoidea</taxon>
        <taxon>Octopodiformes</taxon>
        <taxon>Octopoda</taxon>
        <taxon>Incirrata</taxon>
        <taxon>Octopodidae</taxon>
        <taxon>Octopus</taxon>
    </lineage>
</organism>
<reference evidence="19" key="1">
    <citation type="submission" date="2023-08" db="EMBL/GenBank/DDBJ databases">
        <authorList>
            <person name="Alioto T."/>
            <person name="Alioto T."/>
            <person name="Gomez Garrido J."/>
        </authorList>
    </citation>
    <scope>NUCLEOTIDE SEQUENCE</scope>
</reference>
<dbReference type="SUPFAM" id="SSF53300">
    <property type="entry name" value="vWA-like"/>
    <property type="match status" value="1"/>
</dbReference>
<evidence type="ECO:0000256" key="14">
    <source>
        <dbReference type="SAM" id="Phobius"/>
    </source>
</evidence>
<feature type="domain" description="VIT" evidence="18">
    <location>
        <begin position="1862"/>
        <end position="1992"/>
    </location>
</feature>
<dbReference type="PROSITE" id="PS51468">
    <property type="entry name" value="VIT"/>
    <property type="match status" value="1"/>
</dbReference>
<keyword evidence="10" id="KW-0675">Receptor</keyword>
<dbReference type="GO" id="GO:0008360">
    <property type="term" value="P:regulation of cell shape"/>
    <property type="evidence" value="ECO:0007669"/>
    <property type="project" value="TreeGrafter"/>
</dbReference>
<dbReference type="Pfam" id="PF08487">
    <property type="entry name" value="VIT"/>
    <property type="match status" value="1"/>
</dbReference>
<evidence type="ECO:0000256" key="6">
    <source>
        <dbReference type="ARBA" id="ARBA00022737"/>
    </source>
</evidence>
<evidence type="ECO:0000256" key="3">
    <source>
        <dbReference type="ARBA" id="ARBA00022475"/>
    </source>
</evidence>
<keyword evidence="20" id="KW-1185">Reference proteome</keyword>
<keyword evidence="13" id="KW-0175">Coiled coil</keyword>
<dbReference type="PROSITE" id="PS51004">
    <property type="entry name" value="SEMA"/>
    <property type="match status" value="1"/>
</dbReference>
<dbReference type="PANTHER" id="PTHR22625">
    <property type="entry name" value="PLEXIN"/>
    <property type="match status" value="1"/>
</dbReference>
<dbReference type="FunFam" id="2.60.40.10:FF:000203">
    <property type="entry name" value="Plexin B2"/>
    <property type="match status" value="1"/>
</dbReference>